<comment type="caution">
    <text evidence="2">The sequence shown here is derived from an EMBL/GenBank/DDBJ whole genome shotgun (WGS) entry which is preliminary data.</text>
</comment>
<accession>A0A9P4MAX3</accession>
<feature type="transmembrane region" description="Helical" evidence="1">
    <location>
        <begin position="89"/>
        <end position="109"/>
    </location>
</feature>
<evidence type="ECO:0008006" key="4">
    <source>
        <dbReference type="Google" id="ProtNLM"/>
    </source>
</evidence>
<sequence length="164" mass="18445">MGYYTPRILLSIVAAVTVLFPFIVDFNHTHVYNPRWPGHAVFHAGQTMTLGPYLGLLSLWLAFRSPTLPWNTPQSLAPQLSLQKQKEDLVVACIVGACYYITQWSAIFYPNSLAVDHEFRDHAPVPMPQLLFDIPALMLCAAAWYLETRRVAKALKGMGGKKEN</sequence>
<feature type="transmembrane region" description="Helical" evidence="1">
    <location>
        <begin position="129"/>
        <end position="146"/>
    </location>
</feature>
<organism evidence="2 3">
    <name type="scientific">Rhizodiscina lignyota</name>
    <dbReference type="NCBI Taxonomy" id="1504668"/>
    <lineage>
        <taxon>Eukaryota</taxon>
        <taxon>Fungi</taxon>
        <taxon>Dikarya</taxon>
        <taxon>Ascomycota</taxon>
        <taxon>Pezizomycotina</taxon>
        <taxon>Dothideomycetes</taxon>
        <taxon>Pleosporomycetidae</taxon>
        <taxon>Aulographales</taxon>
        <taxon>Rhizodiscinaceae</taxon>
        <taxon>Rhizodiscina</taxon>
    </lineage>
</organism>
<dbReference type="Proteomes" id="UP000799772">
    <property type="component" value="Unassembled WGS sequence"/>
</dbReference>
<evidence type="ECO:0000256" key="1">
    <source>
        <dbReference type="SAM" id="Phobius"/>
    </source>
</evidence>
<proteinExistence type="predicted"/>
<gene>
    <name evidence="2" type="ORF">NA57DRAFT_76376</name>
</gene>
<dbReference type="OrthoDB" id="2819018at2759"/>
<keyword evidence="1" id="KW-1133">Transmembrane helix</keyword>
<dbReference type="InterPro" id="IPR046580">
    <property type="entry name" value="DUF6640"/>
</dbReference>
<reference evidence="2" key="1">
    <citation type="journal article" date="2020" name="Stud. Mycol.">
        <title>101 Dothideomycetes genomes: a test case for predicting lifestyles and emergence of pathogens.</title>
        <authorList>
            <person name="Haridas S."/>
            <person name="Albert R."/>
            <person name="Binder M."/>
            <person name="Bloem J."/>
            <person name="Labutti K."/>
            <person name="Salamov A."/>
            <person name="Andreopoulos B."/>
            <person name="Baker S."/>
            <person name="Barry K."/>
            <person name="Bills G."/>
            <person name="Bluhm B."/>
            <person name="Cannon C."/>
            <person name="Castanera R."/>
            <person name="Culley D."/>
            <person name="Daum C."/>
            <person name="Ezra D."/>
            <person name="Gonzalez J."/>
            <person name="Henrissat B."/>
            <person name="Kuo A."/>
            <person name="Liang C."/>
            <person name="Lipzen A."/>
            <person name="Lutzoni F."/>
            <person name="Magnuson J."/>
            <person name="Mondo S."/>
            <person name="Nolan M."/>
            <person name="Ohm R."/>
            <person name="Pangilinan J."/>
            <person name="Park H.-J."/>
            <person name="Ramirez L."/>
            <person name="Alfaro M."/>
            <person name="Sun H."/>
            <person name="Tritt A."/>
            <person name="Yoshinaga Y."/>
            <person name="Zwiers L.-H."/>
            <person name="Turgeon B."/>
            <person name="Goodwin S."/>
            <person name="Spatafora J."/>
            <person name="Crous P."/>
            <person name="Grigoriev I."/>
        </authorList>
    </citation>
    <scope>NUCLEOTIDE SEQUENCE</scope>
    <source>
        <strain evidence="2">CBS 133067</strain>
    </source>
</reference>
<evidence type="ECO:0000313" key="3">
    <source>
        <dbReference type="Proteomes" id="UP000799772"/>
    </source>
</evidence>
<name>A0A9P4MAX3_9PEZI</name>
<evidence type="ECO:0000313" key="2">
    <source>
        <dbReference type="EMBL" id="KAF2099144.1"/>
    </source>
</evidence>
<dbReference type="EMBL" id="ML978126">
    <property type="protein sequence ID" value="KAF2099144.1"/>
    <property type="molecule type" value="Genomic_DNA"/>
</dbReference>
<feature type="transmembrane region" description="Helical" evidence="1">
    <location>
        <begin position="44"/>
        <end position="63"/>
    </location>
</feature>
<keyword evidence="3" id="KW-1185">Reference proteome</keyword>
<keyword evidence="1" id="KW-0472">Membrane</keyword>
<protein>
    <recommendedName>
        <fullName evidence="4">Acetyltransferase</fullName>
    </recommendedName>
</protein>
<keyword evidence="1" id="KW-0812">Transmembrane</keyword>
<feature type="transmembrane region" description="Helical" evidence="1">
    <location>
        <begin position="7"/>
        <end position="24"/>
    </location>
</feature>
<dbReference type="Pfam" id="PF20345">
    <property type="entry name" value="DUF6640"/>
    <property type="match status" value="1"/>
</dbReference>
<dbReference type="AlphaFoldDB" id="A0A9P4MAX3"/>